<evidence type="ECO:0000256" key="7">
    <source>
        <dbReference type="ARBA" id="ARBA00022741"/>
    </source>
</evidence>
<evidence type="ECO:0000256" key="3">
    <source>
        <dbReference type="ARBA" id="ARBA00012438"/>
    </source>
</evidence>
<dbReference type="InterPro" id="IPR050736">
    <property type="entry name" value="Sensor_HK_Regulatory"/>
</dbReference>
<dbReference type="InterPro" id="IPR036097">
    <property type="entry name" value="HisK_dim/P_sf"/>
</dbReference>
<evidence type="ECO:0000256" key="8">
    <source>
        <dbReference type="ARBA" id="ARBA00022777"/>
    </source>
</evidence>
<proteinExistence type="predicted"/>
<keyword evidence="5" id="KW-0597">Phosphoprotein</keyword>
<keyword evidence="6" id="KW-0808">Transferase</keyword>
<dbReference type="SMART" id="SM00028">
    <property type="entry name" value="TPR"/>
    <property type="match status" value="5"/>
</dbReference>
<keyword evidence="4" id="KW-1003">Cell membrane</keyword>
<dbReference type="InterPro" id="IPR004358">
    <property type="entry name" value="Sig_transdc_His_kin-like_C"/>
</dbReference>
<keyword evidence="13" id="KW-1133">Transmembrane helix</keyword>
<keyword evidence="10" id="KW-0902">Two-component regulatory system</keyword>
<keyword evidence="13" id="KW-0812">Transmembrane</keyword>
<dbReference type="SUPFAM" id="SSF48452">
    <property type="entry name" value="TPR-like"/>
    <property type="match status" value="2"/>
</dbReference>
<dbReference type="FunFam" id="3.30.565.10:FF:000023">
    <property type="entry name" value="PAS domain-containing sensor histidine kinase"/>
    <property type="match status" value="1"/>
</dbReference>
<evidence type="ECO:0000259" key="14">
    <source>
        <dbReference type="PROSITE" id="PS50109"/>
    </source>
</evidence>
<reference evidence="15 16" key="1">
    <citation type="submission" date="2018-10" db="EMBL/GenBank/DDBJ databases">
        <title>Ulvibacterium marinum gen. nov., sp. nov., a novel marine bacterium of the family Flavobacteriaceae, isolated from a culture of the green alga Ulva prolifera.</title>
        <authorList>
            <person name="Zhang Z."/>
        </authorList>
    </citation>
    <scope>NUCLEOTIDE SEQUENCE [LARGE SCALE GENOMIC DNA]</scope>
    <source>
        <strain evidence="15 16">CCMM003</strain>
    </source>
</reference>
<evidence type="ECO:0000313" key="15">
    <source>
        <dbReference type="EMBL" id="RKN80874.1"/>
    </source>
</evidence>
<evidence type="ECO:0000256" key="2">
    <source>
        <dbReference type="ARBA" id="ARBA00004236"/>
    </source>
</evidence>
<dbReference type="Pfam" id="PF13424">
    <property type="entry name" value="TPR_12"/>
    <property type="match status" value="1"/>
</dbReference>
<evidence type="ECO:0000256" key="5">
    <source>
        <dbReference type="ARBA" id="ARBA00022553"/>
    </source>
</evidence>
<evidence type="ECO:0000256" key="10">
    <source>
        <dbReference type="ARBA" id="ARBA00023012"/>
    </source>
</evidence>
<keyword evidence="9" id="KW-0067">ATP-binding</keyword>
<feature type="transmembrane region" description="Helical" evidence="13">
    <location>
        <begin position="414"/>
        <end position="432"/>
    </location>
</feature>
<gene>
    <name evidence="15" type="ORF">D7Z94_07880</name>
</gene>
<dbReference type="Gene3D" id="1.10.287.130">
    <property type="match status" value="1"/>
</dbReference>
<name>A0A3B0C915_9FLAO</name>
<dbReference type="CDD" id="cd00082">
    <property type="entry name" value="HisKA"/>
    <property type="match status" value="1"/>
</dbReference>
<feature type="domain" description="Histidine kinase" evidence="14">
    <location>
        <begin position="473"/>
        <end position="689"/>
    </location>
</feature>
<keyword evidence="12" id="KW-0175">Coiled coil</keyword>
<comment type="subcellular location">
    <subcellularLocation>
        <location evidence="2">Cell membrane</location>
    </subcellularLocation>
</comment>
<feature type="coiled-coil region" evidence="12">
    <location>
        <begin position="436"/>
        <end position="463"/>
    </location>
</feature>
<dbReference type="Pfam" id="PF02518">
    <property type="entry name" value="HATPase_c"/>
    <property type="match status" value="1"/>
</dbReference>
<dbReference type="EC" id="2.7.13.3" evidence="3"/>
<evidence type="ECO:0000256" key="1">
    <source>
        <dbReference type="ARBA" id="ARBA00000085"/>
    </source>
</evidence>
<dbReference type="RefSeq" id="WP_120711030.1">
    <property type="nucleotide sequence ID" value="NZ_CANMKH010000002.1"/>
</dbReference>
<keyword evidence="8 15" id="KW-0418">Kinase</keyword>
<dbReference type="SMART" id="SM00387">
    <property type="entry name" value="HATPase_c"/>
    <property type="match status" value="1"/>
</dbReference>
<dbReference type="SMART" id="SM00388">
    <property type="entry name" value="HisKA"/>
    <property type="match status" value="1"/>
</dbReference>
<dbReference type="Gene3D" id="1.25.40.10">
    <property type="entry name" value="Tetratricopeptide repeat domain"/>
    <property type="match status" value="2"/>
</dbReference>
<evidence type="ECO:0000313" key="16">
    <source>
        <dbReference type="Proteomes" id="UP000276603"/>
    </source>
</evidence>
<dbReference type="InterPro" id="IPR003661">
    <property type="entry name" value="HisK_dim/P_dom"/>
</dbReference>
<dbReference type="PANTHER" id="PTHR43711:SF1">
    <property type="entry name" value="HISTIDINE KINASE 1"/>
    <property type="match status" value="1"/>
</dbReference>
<evidence type="ECO:0000256" key="11">
    <source>
        <dbReference type="ARBA" id="ARBA00023136"/>
    </source>
</evidence>
<dbReference type="InterPro" id="IPR003594">
    <property type="entry name" value="HATPase_dom"/>
</dbReference>
<dbReference type="PROSITE" id="PS50109">
    <property type="entry name" value="HIS_KIN"/>
    <property type="match status" value="1"/>
</dbReference>
<dbReference type="GO" id="GO:0005524">
    <property type="term" value="F:ATP binding"/>
    <property type="evidence" value="ECO:0007669"/>
    <property type="project" value="UniProtKB-KW"/>
</dbReference>
<evidence type="ECO:0000256" key="4">
    <source>
        <dbReference type="ARBA" id="ARBA00022475"/>
    </source>
</evidence>
<comment type="caution">
    <text evidence="15">The sequence shown here is derived from an EMBL/GenBank/DDBJ whole genome shotgun (WGS) entry which is preliminary data.</text>
</comment>
<dbReference type="GO" id="GO:0000155">
    <property type="term" value="F:phosphorelay sensor kinase activity"/>
    <property type="evidence" value="ECO:0007669"/>
    <property type="project" value="InterPro"/>
</dbReference>
<dbReference type="SUPFAM" id="SSF55874">
    <property type="entry name" value="ATPase domain of HSP90 chaperone/DNA topoisomerase II/histidine kinase"/>
    <property type="match status" value="1"/>
</dbReference>
<dbReference type="EMBL" id="RBCJ01000002">
    <property type="protein sequence ID" value="RKN80874.1"/>
    <property type="molecule type" value="Genomic_DNA"/>
</dbReference>
<keyword evidence="7" id="KW-0547">Nucleotide-binding</keyword>
<comment type="catalytic activity">
    <reaction evidence="1">
        <text>ATP + protein L-histidine = ADP + protein N-phospho-L-histidine.</text>
        <dbReference type="EC" id="2.7.13.3"/>
    </reaction>
</comment>
<accession>A0A3B0C915</accession>
<dbReference type="InterPro" id="IPR011990">
    <property type="entry name" value="TPR-like_helical_dom_sf"/>
</dbReference>
<dbReference type="PANTHER" id="PTHR43711">
    <property type="entry name" value="TWO-COMPONENT HISTIDINE KINASE"/>
    <property type="match status" value="1"/>
</dbReference>
<dbReference type="Gene3D" id="3.30.565.10">
    <property type="entry name" value="Histidine kinase-like ATPase, C-terminal domain"/>
    <property type="match status" value="1"/>
</dbReference>
<dbReference type="AlphaFoldDB" id="A0A3B0C915"/>
<dbReference type="InterPro" id="IPR036890">
    <property type="entry name" value="HATPase_C_sf"/>
</dbReference>
<dbReference type="SUPFAM" id="SSF47384">
    <property type="entry name" value="Homodimeric domain of signal transducing histidine kinase"/>
    <property type="match status" value="1"/>
</dbReference>
<protein>
    <recommendedName>
        <fullName evidence="3">histidine kinase</fullName>
        <ecNumber evidence="3">2.7.13.3</ecNumber>
    </recommendedName>
</protein>
<dbReference type="PRINTS" id="PR00344">
    <property type="entry name" value="BCTRLSENSOR"/>
</dbReference>
<dbReference type="InterPro" id="IPR019734">
    <property type="entry name" value="TPR_rpt"/>
</dbReference>
<keyword evidence="16" id="KW-1185">Reference proteome</keyword>
<evidence type="ECO:0000256" key="9">
    <source>
        <dbReference type="ARBA" id="ARBA00022840"/>
    </source>
</evidence>
<evidence type="ECO:0000256" key="6">
    <source>
        <dbReference type="ARBA" id="ARBA00022679"/>
    </source>
</evidence>
<organism evidence="15 16">
    <name type="scientific">Ulvibacterium marinum</name>
    <dbReference type="NCBI Taxonomy" id="2419782"/>
    <lineage>
        <taxon>Bacteria</taxon>
        <taxon>Pseudomonadati</taxon>
        <taxon>Bacteroidota</taxon>
        <taxon>Flavobacteriia</taxon>
        <taxon>Flavobacteriales</taxon>
        <taxon>Flavobacteriaceae</taxon>
        <taxon>Ulvibacterium</taxon>
    </lineage>
</organism>
<sequence length="696" mass="79566">MSRINAYFKSFPKYWRNYILLCVFGVLSIHFPFAQSTKRSDLEDQINTIRSQSNFNPQDTTYINLLNSLGAELRFYNLDSLLILSKEALVHSESAEYQKGESMSLLGIAEYYSDRGDHTEGISHYTKALVLAKELNNPNLILRLQNNLAGEFGYLGDYAKALSGYLESIEIAKRVDDQLMLSILNENIANLYATQKDYKQALDFYEIVKKINQGIGNEVTSAETMSNMASVYADMGKLDYAMFNINSSITVFEKHDIRDWLAFAFEVKGKTYLKQEKYKWALYWYNQAEMLHKKLDDDRGEIDLLNGMAEAHLGLKNDSISQHYALRAYKISTKINFKEGTQKCAGTLYKINKNKQDFATALKYHEVYQSLSDTLSRNENKKGLTMLKTKVEHEKQKMALVRENEMALATQRNYVNAALAILLVFVVVTFLVHRGEKIQKKLNKRLQIKAEELEQNDLELREINETKDKLFSIIAHDLRGPIGAFQGLLKLFKEKEIDQTEFLNFIPKLRTDIDHIAFTLNNLLSWGKSQMNGATTKPRIIPLENIVEENINLLSEIATNKSIKITSQLTPNTMAWSDANQIDIVIRNLISNALKFTPKDGMITLKAIEKNKHWEISVRDTGVGMDRETQEKIFDDNSNITTYGTDNEKGTGLGLSLCKEMVEKNGGTIWVESYLRKGSTFFFTVPKASKEYQKAV</sequence>
<dbReference type="InterPro" id="IPR005467">
    <property type="entry name" value="His_kinase_dom"/>
</dbReference>
<dbReference type="OrthoDB" id="9810447at2"/>
<evidence type="ECO:0000256" key="13">
    <source>
        <dbReference type="SAM" id="Phobius"/>
    </source>
</evidence>
<dbReference type="GO" id="GO:0005886">
    <property type="term" value="C:plasma membrane"/>
    <property type="evidence" value="ECO:0007669"/>
    <property type="project" value="UniProtKB-SubCell"/>
</dbReference>
<dbReference type="Proteomes" id="UP000276603">
    <property type="component" value="Unassembled WGS sequence"/>
</dbReference>
<keyword evidence="11 13" id="KW-0472">Membrane</keyword>
<evidence type="ECO:0000256" key="12">
    <source>
        <dbReference type="SAM" id="Coils"/>
    </source>
</evidence>